<evidence type="ECO:0000313" key="3">
    <source>
        <dbReference type="Proteomes" id="UP001189624"/>
    </source>
</evidence>
<feature type="region of interest" description="Disordered" evidence="1">
    <location>
        <begin position="38"/>
        <end position="76"/>
    </location>
</feature>
<evidence type="ECO:0000313" key="2">
    <source>
        <dbReference type="EMBL" id="CAJ1968891.1"/>
    </source>
</evidence>
<dbReference type="EMBL" id="OY731404">
    <property type="protein sequence ID" value="CAJ1968891.1"/>
    <property type="molecule type" value="Genomic_DNA"/>
</dbReference>
<keyword evidence="3" id="KW-1185">Reference proteome</keyword>
<dbReference type="Proteomes" id="UP001189624">
    <property type="component" value="Chromosome 7"/>
</dbReference>
<reference evidence="2" key="1">
    <citation type="submission" date="2023-10" db="EMBL/GenBank/DDBJ databases">
        <authorList>
            <person name="Domelevo Entfellner J.-B."/>
        </authorList>
    </citation>
    <scope>NUCLEOTIDE SEQUENCE</scope>
</reference>
<dbReference type="Gramene" id="rna-AYBTSS11_LOCUS21960">
    <property type="protein sequence ID" value="CAJ1968891.1"/>
    <property type="gene ID" value="gene-AYBTSS11_LOCUS21960"/>
</dbReference>
<proteinExistence type="predicted"/>
<organism evidence="2 3">
    <name type="scientific">Sphenostylis stenocarpa</name>
    <dbReference type="NCBI Taxonomy" id="92480"/>
    <lineage>
        <taxon>Eukaryota</taxon>
        <taxon>Viridiplantae</taxon>
        <taxon>Streptophyta</taxon>
        <taxon>Embryophyta</taxon>
        <taxon>Tracheophyta</taxon>
        <taxon>Spermatophyta</taxon>
        <taxon>Magnoliopsida</taxon>
        <taxon>eudicotyledons</taxon>
        <taxon>Gunneridae</taxon>
        <taxon>Pentapetalae</taxon>
        <taxon>rosids</taxon>
        <taxon>fabids</taxon>
        <taxon>Fabales</taxon>
        <taxon>Fabaceae</taxon>
        <taxon>Papilionoideae</taxon>
        <taxon>50 kb inversion clade</taxon>
        <taxon>NPAAA clade</taxon>
        <taxon>indigoferoid/millettioid clade</taxon>
        <taxon>Phaseoleae</taxon>
        <taxon>Sphenostylis</taxon>
    </lineage>
</organism>
<dbReference type="AlphaFoldDB" id="A0AA86T1R1"/>
<sequence length="93" mass="11272">MAKESGWEIVKATDPSEESWEWKRRCECRKLMVGSIGEVLRRGRRNGAHRNSDRERKRKRERRERKRKRKSERTIIKGPIQLLDRMYKGSTEM</sequence>
<feature type="non-terminal residue" evidence="2">
    <location>
        <position position="93"/>
    </location>
</feature>
<protein>
    <submittedName>
        <fullName evidence="2">Uncharacterized protein</fullName>
    </submittedName>
</protein>
<gene>
    <name evidence="2" type="ORF">AYBTSS11_LOCUS21960</name>
</gene>
<accession>A0AA86T1R1</accession>
<evidence type="ECO:0000256" key="1">
    <source>
        <dbReference type="SAM" id="MobiDB-lite"/>
    </source>
</evidence>
<name>A0AA86T1R1_9FABA</name>
<feature type="compositionally biased region" description="Basic residues" evidence="1">
    <location>
        <begin position="56"/>
        <end position="71"/>
    </location>
</feature>